<sequence length="192" mass="20629">MYNTITPLAHLDLSEITDLFDAKTSPDDIAQHLTGALQPSMPAGVTINVWSVDGYETDLELRDGMTGTEVSAQISLLDMDVVPGELVELLNELEVAAASAATGLVHVPFARRSTKRNARSVLLALRIRLGDGVAYLGSKNGVAIYRLPGAFVGAPIFAIDMLAAHAWSRFLDAQFGEIPDIRGFNESFSSLI</sequence>
<comment type="caution">
    <text evidence="1">The sequence shown here is derived from an EMBL/GenBank/DDBJ whole genome shotgun (WGS) entry which is preliminary data.</text>
</comment>
<evidence type="ECO:0000313" key="2">
    <source>
        <dbReference type="Proteomes" id="UP000297604"/>
    </source>
</evidence>
<dbReference type="EMBL" id="SOFS01000046">
    <property type="protein sequence ID" value="TFC16554.1"/>
    <property type="molecule type" value="Genomic_DNA"/>
</dbReference>
<reference evidence="1 2" key="1">
    <citation type="submission" date="2019-03" db="EMBL/GenBank/DDBJ databases">
        <title>Genomics of glacier-inhabiting Cryobacterium strains.</title>
        <authorList>
            <person name="Liu Q."/>
            <person name="Xin Y.-H."/>
        </authorList>
    </citation>
    <scope>NUCLEOTIDE SEQUENCE [LARGE SCALE GENOMIC DNA]</scope>
    <source>
        <strain evidence="1 2">MDB1-5</strain>
    </source>
</reference>
<dbReference type="Proteomes" id="UP000297604">
    <property type="component" value="Unassembled WGS sequence"/>
</dbReference>
<name>A0ABY2II21_9MICO</name>
<accession>A0ABY2II21</accession>
<proteinExistence type="predicted"/>
<evidence type="ECO:0000313" key="1">
    <source>
        <dbReference type="EMBL" id="TFC16554.1"/>
    </source>
</evidence>
<keyword evidence="2" id="KW-1185">Reference proteome</keyword>
<gene>
    <name evidence="1" type="ORF">E3O46_18050</name>
</gene>
<protein>
    <submittedName>
        <fullName evidence="1">Uncharacterized protein</fullName>
    </submittedName>
</protein>
<organism evidence="1 2">
    <name type="scientific">Cryobacterium glucosi</name>
    <dbReference type="NCBI Taxonomy" id="1259175"/>
    <lineage>
        <taxon>Bacteria</taxon>
        <taxon>Bacillati</taxon>
        <taxon>Actinomycetota</taxon>
        <taxon>Actinomycetes</taxon>
        <taxon>Micrococcales</taxon>
        <taxon>Microbacteriaceae</taxon>
        <taxon>Cryobacterium</taxon>
    </lineage>
</organism>
<dbReference type="RefSeq" id="WP_134562310.1">
    <property type="nucleotide sequence ID" value="NZ_SOFS01000046.1"/>
</dbReference>